<dbReference type="OrthoDB" id="9809908at2"/>
<dbReference type="GO" id="GO:0000155">
    <property type="term" value="F:phosphorelay sensor kinase activity"/>
    <property type="evidence" value="ECO:0007669"/>
    <property type="project" value="InterPro"/>
</dbReference>
<dbReference type="InterPro" id="IPR050640">
    <property type="entry name" value="Bact_2-comp_sensor_kinase"/>
</dbReference>
<reference evidence="3 4" key="1">
    <citation type="submission" date="2018-03" db="EMBL/GenBank/DDBJ databases">
        <title>Genomic Encyclopedia of Archaeal and Bacterial Type Strains, Phase II (KMG-II): from individual species to whole genera.</title>
        <authorList>
            <person name="Goeker M."/>
        </authorList>
    </citation>
    <scope>NUCLEOTIDE SEQUENCE [LARGE SCALE GENOMIC DNA]</scope>
    <source>
        <strain evidence="3 4">DSM 25027</strain>
    </source>
</reference>
<keyword evidence="3" id="KW-0808">Transferase</keyword>
<comment type="caution">
    <text evidence="3">The sequence shown here is derived from an EMBL/GenBank/DDBJ whole genome shotgun (WGS) entry which is preliminary data.</text>
</comment>
<keyword evidence="4" id="KW-1185">Reference proteome</keyword>
<dbReference type="PANTHER" id="PTHR34220:SF7">
    <property type="entry name" value="SENSOR HISTIDINE KINASE YPDA"/>
    <property type="match status" value="1"/>
</dbReference>
<accession>A0A2T0MBK0</accession>
<evidence type="ECO:0000313" key="3">
    <source>
        <dbReference type="EMBL" id="PRX54880.1"/>
    </source>
</evidence>
<dbReference type="Proteomes" id="UP000237640">
    <property type="component" value="Unassembled WGS sequence"/>
</dbReference>
<dbReference type="Pfam" id="PF06580">
    <property type="entry name" value="His_kinase"/>
    <property type="match status" value="1"/>
</dbReference>
<keyword evidence="1" id="KW-0812">Transmembrane</keyword>
<name>A0A2T0MBK0_9FLAO</name>
<evidence type="ECO:0000256" key="1">
    <source>
        <dbReference type="SAM" id="Phobius"/>
    </source>
</evidence>
<feature type="transmembrane region" description="Helical" evidence="1">
    <location>
        <begin position="20"/>
        <end position="37"/>
    </location>
</feature>
<evidence type="ECO:0000259" key="2">
    <source>
        <dbReference type="Pfam" id="PF06580"/>
    </source>
</evidence>
<gene>
    <name evidence="3" type="ORF">CLV81_3284</name>
</gene>
<feature type="transmembrane region" description="Helical" evidence="1">
    <location>
        <begin position="124"/>
        <end position="148"/>
    </location>
</feature>
<feature type="transmembrane region" description="Helical" evidence="1">
    <location>
        <begin position="78"/>
        <end position="104"/>
    </location>
</feature>
<keyword evidence="1" id="KW-0472">Membrane</keyword>
<dbReference type="AlphaFoldDB" id="A0A2T0MBK0"/>
<dbReference type="PANTHER" id="PTHR34220">
    <property type="entry name" value="SENSOR HISTIDINE KINASE YPDA"/>
    <property type="match status" value="1"/>
</dbReference>
<feature type="domain" description="Signal transduction histidine kinase internal region" evidence="2">
    <location>
        <begin position="168"/>
        <end position="247"/>
    </location>
</feature>
<feature type="transmembrane region" description="Helical" evidence="1">
    <location>
        <begin position="43"/>
        <end position="66"/>
    </location>
</feature>
<sequence>MLDITKTYTEWSLERVSRHLFYWLAWLCFYVVVNEGAFENGDYSSWVYFELCVLPIKLSFTYFIIYHLFPKYIVKKKYYAFFISVALLSFIGGLLFRAVDFYYISRYLVTAESFLDKIDGTQFWTFHIAYKTIDLLFVISLVLPIKLIQLQTRQQKKAQEVFMQKLETELQFLKHQLQPHFLFNTLNNLYAMVITGDSKSGDVVIKLSEMMSYMLYDSNVRFIDLNKELENLENYIALEKLRYGEELEIYYNVVGKHEGFQIAPLILISFVENAFKHGVSKDLSRSWIKINVQVTEDTFSFTVENTVHDEASNNGEVRVKSGFGLANVKKRLELIYGDAHALEIHNGDTYKVDLELTQKMDLTYV</sequence>
<dbReference type="Gene3D" id="3.30.565.10">
    <property type="entry name" value="Histidine kinase-like ATPase, C-terminal domain"/>
    <property type="match status" value="1"/>
</dbReference>
<dbReference type="SUPFAM" id="SSF55874">
    <property type="entry name" value="ATPase domain of HSP90 chaperone/DNA topoisomerase II/histidine kinase"/>
    <property type="match status" value="1"/>
</dbReference>
<dbReference type="GO" id="GO:0016020">
    <property type="term" value="C:membrane"/>
    <property type="evidence" value="ECO:0007669"/>
    <property type="project" value="InterPro"/>
</dbReference>
<keyword evidence="1" id="KW-1133">Transmembrane helix</keyword>
<protein>
    <submittedName>
        <fullName evidence="3">Histidine kinase</fullName>
    </submittedName>
</protein>
<dbReference type="InterPro" id="IPR010559">
    <property type="entry name" value="Sig_transdc_His_kin_internal"/>
</dbReference>
<dbReference type="EMBL" id="PVYX01000002">
    <property type="protein sequence ID" value="PRX54880.1"/>
    <property type="molecule type" value="Genomic_DNA"/>
</dbReference>
<dbReference type="InterPro" id="IPR036890">
    <property type="entry name" value="HATPase_C_sf"/>
</dbReference>
<keyword evidence="3" id="KW-0418">Kinase</keyword>
<proteinExistence type="predicted"/>
<dbReference type="RefSeq" id="WP_158259138.1">
    <property type="nucleotide sequence ID" value="NZ_PVYX01000002.1"/>
</dbReference>
<organism evidence="3 4">
    <name type="scientific">Flagellimonas meridianipacifica</name>
    <dbReference type="NCBI Taxonomy" id="1080225"/>
    <lineage>
        <taxon>Bacteria</taxon>
        <taxon>Pseudomonadati</taxon>
        <taxon>Bacteroidota</taxon>
        <taxon>Flavobacteriia</taxon>
        <taxon>Flavobacteriales</taxon>
        <taxon>Flavobacteriaceae</taxon>
        <taxon>Flagellimonas</taxon>
    </lineage>
</organism>
<evidence type="ECO:0000313" key="4">
    <source>
        <dbReference type="Proteomes" id="UP000237640"/>
    </source>
</evidence>